<protein>
    <submittedName>
        <fullName evidence="1">Uncharacterized protein</fullName>
    </submittedName>
</protein>
<dbReference type="Proteomes" id="UP000324222">
    <property type="component" value="Unassembled WGS sequence"/>
</dbReference>
<dbReference type="AlphaFoldDB" id="A0A5B7H5K5"/>
<name>A0A5B7H5K5_PORTR</name>
<gene>
    <name evidence="1" type="ORF">E2C01_059257</name>
</gene>
<comment type="caution">
    <text evidence="1">The sequence shown here is derived from an EMBL/GenBank/DDBJ whole genome shotgun (WGS) entry which is preliminary data.</text>
</comment>
<reference evidence="1 2" key="1">
    <citation type="submission" date="2019-05" db="EMBL/GenBank/DDBJ databases">
        <title>Another draft genome of Portunus trituberculatus and its Hox gene families provides insights of decapod evolution.</title>
        <authorList>
            <person name="Jeong J.-H."/>
            <person name="Song I."/>
            <person name="Kim S."/>
            <person name="Choi T."/>
            <person name="Kim D."/>
            <person name="Ryu S."/>
            <person name="Kim W."/>
        </authorList>
    </citation>
    <scope>NUCLEOTIDE SEQUENCE [LARGE SCALE GENOMIC DNA]</scope>
    <source>
        <tissue evidence="1">Muscle</tissue>
    </source>
</reference>
<organism evidence="1 2">
    <name type="scientific">Portunus trituberculatus</name>
    <name type="common">Swimming crab</name>
    <name type="synonym">Neptunus trituberculatus</name>
    <dbReference type="NCBI Taxonomy" id="210409"/>
    <lineage>
        <taxon>Eukaryota</taxon>
        <taxon>Metazoa</taxon>
        <taxon>Ecdysozoa</taxon>
        <taxon>Arthropoda</taxon>
        <taxon>Crustacea</taxon>
        <taxon>Multicrustacea</taxon>
        <taxon>Malacostraca</taxon>
        <taxon>Eumalacostraca</taxon>
        <taxon>Eucarida</taxon>
        <taxon>Decapoda</taxon>
        <taxon>Pleocyemata</taxon>
        <taxon>Brachyura</taxon>
        <taxon>Eubrachyura</taxon>
        <taxon>Portunoidea</taxon>
        <taxon>Portunidae</taxon>
        <taxon>Portuninae</taxon>
        <taxon>Portunus</taxon>
    </lineage>
</organism>
<dbReference type="EMBL" id="VSRR010022957">
    <property type="protein sequence ID" value="MPC65129.1"/>
    <property type="molecule type" value="Genomic_DNA"/>
</dbReference>
<evidence type="ECO:0000313" key="1">
    <source>
        <dbReference type="EMBL" id="MPC65129.1"/>
    </source>
</evidence>
<keyword evidence="2" id="KW-1185">Reference proteome</keyword>
<proteinExistence type="predicted"/>
<accession>A0A5B7H5K5</accession>
<sequence>MEFVGRRFLTHTTINTDDAPLAVIPPCPQIPPPPPQSSSVTSLAKAASEGHVSFCSSLTV</sequence>
<evidence type="ECO:0000313" key="2">
    <source>
        <dbReference type="Proteomes" id="UP000324222"/>
    </source>
</evidence>